<dbReference type="Proteomes" id="UP000738359">
    <property type="component" value="Unassembled WGS sequence"/>
</dbReference>
<dbReference type="AlphaFoldDB" id="A0A9P6IT11"/>
<reference evidence="1" key="1">
    <citation type="journal article" date="2020" name="Fungal Divers.">
        <title>Resolving the Mortierellaceae phylogeny through synthesis of multi-gene phylogenetics and phylogenomics.</title>
        <authorList>
            <person name="Vandepol N."/>
            <person name="Liber J."/>
            <person name="Desiro A."/>
            <person name="Na H."/>
            <person name="Kennedy M."/>
            <person name="Barry K."/>
            <person name="Grigoriev I.V."/>
            <person name="Miller A.N."/>
            <person name="O'Donnell K."/>
            <person name="Stajich J.E."/>
            <person name="Bonito G."/>
        </authorList>
    </citation>
    <scope>NUCLEOTIDE SEQUENCE</scope>
    <source>
        <strain evidence="1">CK1249</strain>
    </source>
</reference>
<organism evidence="1 2">
    <name type="scientific">Mortierella alpina</name>
    <name type="common">Oleaginous fungus</name>
    <name type="synonym">Mortierella renispora</name>
    <dbReference type="NCBI Taxonomy" id="64518"/>
    <lineage>
        <taxon>Eukaryota</taxon>
        <taxon>Fungi</taxon>
        <taxon>Fungi incertae sedis</taxon>
        <taxon>Mucoromycota</taxon>
        <taxon>Mortierellomycotina</taxon>
        <taxon>Mortierellomycetes</taxon>
        <taxon>Mortierellales</taxon>
        <taxon>Mortierellaceae</taxon>
        <taxon>Mortierella</taxon>
    </lineage>
</organism>
<dbReference type="EMBL" id="JAAAHY010002239">
    <property type="protein sequence ID" value="KAF9944968.1"/>
    <property type="molecule type" value="Genomic_DNA"/>
</dbReference>
<dbReference type="Pfam" id="PF13516">
    <property type="entry name" value="LRR_6"/>
    <property type="match status" value="4"/>
</dbReference>
<gene>
    <name evidence="1" type="ORF">BGZ70_004169</name>
</gene>
<keyword evidence="2" id="KW-1185">Reference proteome</keyword>
<dbReference type="InterPro" id="IPR052394">
    <property type="entry name" value="LRR-containing"/>
</dbReference>
<protein>
    <submittedName>
        <fullName evidence="1">Uncharacterized protein</fullName>
    </submittedName>
</protein>
<comment type="caution">
    <text evidence="1">The sequence shown here is derived from an EMBL/GenBank/DDBJ whole genome shotgun (WGS) entry which is preliminary data.</text>
</comment>
<name>A0A9P6IT11_MORAP</name>
<dbReference type="InterPro" id="IPR001611">
    <property type="entry name" value="Leu-rich_rpt"/>
</dbReference>
<proteinExistence type="predicted"/>
<sequence length="196" mass="21037">REVAKLARGEFDEQLGKITICLTSSTEATEFYTAVRKANGVLELDISMSWECTKSDLDIFRTALKSSRVSIVRALAEALKINKTLTNLDLQRNSIAYKGGQSLAEALKVNKTLRNLILAVNAIGDGGGQVLAKALKINKTLTNLNLAVNSIGHSGGQALAESLKVNNTLAKLDLTNNSIRCQGAQALAEALKITRL</sequence>
<evidence type="ECO:0000313" key="1">
    <source>
        <dbReference type="EMBL" id="KAF9944968.1"/>
    </source>
</evidence>
<dbReference type="SUPFAM" id="SSF52047">
    <property type="entry name" value="RNI-like"/>
    <property type="match status" value="1"/>
</dbReference>
<dbReference type="Gene3D" id="3.80.10.10">
    <property type="entry name" value="Ribonuclease Inhibitor"/>
    <property type="match status" value="1"/>
</dbReference>
<dbReference type="OrthoDB" id="120976at2759"/>
<evidence type="ECO:0000313" key="2">
    <source>
        <dbReference type="Proteomes" id="UP000738359"/>
    </source>
</evidence>
<accession>A0A9P6IT11</accession>
<dbReference type="SMART" id="SM00368">
    <property type="entry name" value="LRR_RI"/>
    <property type="match status" value="4"/>
</dbReference>
<dbReference type="InterPro" id="IPR032675">
    <property type="entry name" value="LRR_dom_sf"/>
</dbReference>
<dbReference type="PANTHER" id="PTHR24114">
    <property type="entry name" value="LEUCINE RICH REPEAT FAMILY PROTEIN"/>
    <property type="match status" value="1"/>
</dbReference>
<feature type="non-terminal residue" evidence="1">
    <location>
        <position position="196"/>
    </location>
</feature>
<dbReference type="PANTHER" id="PTHR24114:SF2">
    <property type="entry name" value="F-BOX DOMAIN-CONTAINING PROTEIN-RELATED"/>
    <property type="match status" value="1"/>
</dbReference>